<keyword evidence="11 14" id="KW-0443">Lipid metabolism</keyword>
<dbReference type="GeneID" id="4463093"/>
<proteinExistence type="inferred from homology"/>
<dbReference type="InterPro" id="IPR006203">
    <property type="entry name" value="GHMP_knse_ATP-bd_CS"/>
</dbReference>
<gene>
    <name evidence="14" type="primary">mvk</name>
    <name evidence="17" type="ordered locus">Mthe_0476</name>
</gene>
<evidence type="ECO:0000256" key="12">
    <source>
        <dbReference type="ARBA" id="ARBA00023229"/>
    </source>
</evidence>
<dbReference type="GO" id="GO:0019287">
    <property type="term" value="P:isopentenyl diphosphate biosynthetic process, mevalonate pathway"/>
    <property type="evidence" value="ECO:0007669"/>
    <property type="project" value="UniProtKB-UniRule"/>
</dbReference>
<dbReference type="InterPro" id="IPR013750">
    <property type="entry name" value="GHMP_kinase_C_dom"/>
</dbReference>
<evidence type="ECO:0000256" key="4">
    <source>
        <dbReference type="ARBA" id="ARBA00022490"/>
    </source>
</evidence>
<reference evidence="17 18" key="1">
    <citation type="submission" date="2006-10" db="EMBL/GenBank/DDBJ databases">
        <title>Complete sequence of Methanosaeta thermophila PT.</title>
        <authorList>
            <consortium name="US DOE Joint Genome Institute"/>
            <person name="Copeland A."/>
            <person name="Lucas S."/>
            <person name="Lapidus A."/>
            <person name="Barry K."/>
            <person name="Detter J.C."/>
            <person name="Glavina del Rio T."/>
            <person name="Hammon N."/>
            <person name="Israni S."/>
            <person name="Pitluck S."/>
            <person name="Chain P."/>
            <person name="Malfatti S."/>
            <person name="Shin M."/>
            <person name="Vergez L."/>
            <person name="Schmutz J."/>
            <person name="Larimer F."/>
            <person name="Land M."/>
            <person name="Hauser L."/>
            <person name="Kyrpides N."/>
            <person name="Kim E."/>
            <person name="Smith K.S."/>
            <person name="Ingram-Smith C."/>
            <person name="Richardson P."/>
        </authorList>
    </citation>
    <scope>NUCLEOTIDE SEQUENCE [LARGE SCALE GENOMIC DNA]</scope>
    <source>
        <strain evidence="18">DSM 6194 / JCM 14653 / NBRC 101360 / PT</strain>
    </source>
</reference>
<keyword evidence="12 14" id="KW-0414">Isoprene biosynthesis</keyword>
<evidence type="ECO:0000256" key="14">
    <source>
        <dbReference type="HAMAP-Rule" id="MF_00217"/>
    </source>
</evidence>
<keyword evidence="5 14" id="KW-0444">Lipid biosynthesis</keyword>
<accession>A0B6E3</accession>
<keyword evidence="9 14" id="KW-0067">ATP-binding</keyword>
<evidence type="ECO:0000256" key="1">
    <source>
        <dbReference type="ARBA" id="ARBA00004496"/>
    </source>
</evidence>
<evidence type="ECO:0000256" key="9">
    <source>
        <dbReference type="ARBA" id="ARBA00022840"/>
    </source>
</evidence>
<feature type="domain" description="GHMP kinase C-terminal" evidence="16">
    <location>
        <begin position="226"/>
        <end position="289"/>
    </location>
</feature>
<feature type="domain" description="GHMP kinase N-terminal" evidence="15">
    <location>
        <begin position="81"/>
        <end position="163"/>
    </location>
</feature>
<dbReference type="Pfam" id="PF00288">
    <property type="entry name" value="GHMP_kinases_N"/>
    <property type="match status" value="1"/>
</dbReference>
<dbReference type="Gene3D" id="3.30.230.10">
    <property type="match status" value="1"/>
</dbReference>
<comment type="function">
    <text evidence="14">Catalyzes the phosphorylation of (R)-mevalonate (MVA) to (R)-mevalonate 5-phosphate (MVAP). Functions in the mevalonate (MVA) pathway leading to isopentenyl diphosphate (IPP), a key precursor for the biosynthesis of isoprenoid compounds such as archaeal membrane lipids.</text>
</comment>
<dbReference type="InterPro" id="IPR036554">
    <property type="entry name" value="GHMP_kinase_C_sf"/>
</dbReference>
<comment type="similarity">
    <text evidence="2 14">Belongs to the GHMP kinase family. Mevalonate kinase subfamily.</text>
</comment>
<comment type="cofactor">
    <cofactor evidence="14">
        <name>Mg(2+)</name>
        <dbReference type="ChEBI" id="CHEBI:18420"/>
    </cofactor>
</comment>
<evidence type="ECO:0000256" key="11">
    <source>
        <dbReference type="ARBA" id="ARBA00023098"/>
    </source>
</evidence>
<dbReference type="EC" id="2.7.1.36" evidence="3 14"/>
<keyword evidence="8 14" id="KW-0418">Kinase</keyword>
<organism evidence="17 18">
    <name type="scientific">Methanothrix thermoacetophila (strain DSM 6194 / JCM 14653 / NBRC 101360 / PT)</name>
    <name type="common">Methanosaeta thermophila</name>
    <dbReference type="NCBI Taxonomy" id="349307"/>
    <lineage>
        <taxon>Archaea</taxon>
        <taxon>Methanobacteriati</taxon>
        <taxon>Methanobacteriota</taxon>
        <taxon>Stenosarchaea group</taxon>
        <taxon>Methanomicrobia</taxon>
        <taxon>Methanotrichales</taxon>
        <taxon>Methanotrichaceae</taxon>
        <taxon>Methanothrix</taxon>
    </lineage>
</organism>
<evidence type="ECO:0000313" key="17">
    <source>
        <dbReference type="EMBL" id="ABK14267.1"/>
    </source>
</evidence>
<dbReference type="GO" id="GO:0000287">
    <property type="term" value="F:magnesium ion binding"/>
    <property type="evidence" value="ECO:0007669"/>
    <property type="project" value="UniProtKB-UniRule"/>
</dbReference>
<evidence type="ECO:0000313" key="18">
    <source>
        <dbReference type="Proteomes" id="UP000000674"/>
    </source>
</evidence>
<dbReference type="InterPro" id="IPR020568">
    <property type="entry name" value="Ribosomal_Su5_D2-typ_SF"/>
</dbReference>
<comment type="pathway">
    <text evidence="13 14">Isoprenoid biosynthesis; isopentenyl diphosphate biosynthesis via mevalonate pathway; isopentenyl diphosphate from (R)-mevalonate: step 1/3.</text>
</comment>
<comment type="subcellular location">
    <subcellularLocation>
        <location evidence="1 14">Cytoplasm</location>
    </subcellularLocation>
</comment>
<keyword evidence="10 14" id="KW-0460">Magnesium</keyword>
<dbReference type="UniPathway" id="UPA00057">
    <property type="reaction ID" value="UER00098"/>
</dbReference>
<dbReference type="SUPFAM" id="SSF55060">
    <property type="entry name" value="GHMP Kinase, C-terminal domain"/>
    <property type="match status" value="1"/>
</dbReference>
<dbReference type="InterPro" id="IPR014721">
    <property type="entry name" value="Ribsml_uS5_D2-typ_fold_subgr"/>
</dbReference>
<dbReference type="PANTHER" id="PTHR43290:SF2">
    <property type="entry name" value="MEVALONATE KINASE"/>
    <property type="match status" value="1"/>
</dbReference>
<feature type="binding site" evidence="14">
    <location>
        <begin position="103"/>
        <end position="113"/>
    </location>
    <ligand>
        <name>ATP</name>
        <dbReference type="ChEBI" id="CHEBI:30616"/>
    </ligand>
</feature>
<dbReference type="PROSITE" id="PS00627">
    <property type="entry name" value="GHMP_KINASES_ATP"/>
    <property type="match status" value="1"/>
</dbReference>
<dbReference type="GO" id="GO:0005829">
    <property type="term" value="C:cytosol"/>
    <property type="evidence" value="ECO:0007669"/>
    <property type="project" value="TreeGrafter"/>
</dbReference>
<dbReference type="GO" id="GO:0005524">
    <property type="term" value="F:ATP binding"/>
    <property type="evidence" value="ECO:0007669"/>
    <property type="project" value="UniProtKB-UniRule"/>
</dbReference>
<dbReference type="InterPro" id="IPR022937">
    <property type="entry name" value="Mevalonate_kinase_arc"/>
</dbReference>
<evidence type="ECO:0000259" key="15">
    <source>
        <dbReference type="Pfam" id="PF00288"/>
    </source>
</evidence>
<evidence type="ECO:0000256" key="10">
    <source>
        <dbReference type="ARBA" id="ARBA00022842"/>
    </source>
</evidence>
<keyword evidence="6 14" id="KW-0808">Transferase</keyword>
<protein>
    <recommendedName>
        <fullName evidence="3 14">Mevalonate kinase</fullName>
        <shortName evidence="14">MK</shortName>
        <shortName evidence="14">MVK</shortName>
        <ecNumber evidence="3 14">2.7.1.36</ecNumber>
    </recommendedName>
</protein>
<dbReference type="AlphaFoldDB" id="A0B6E3"/>
<dbReference type="SUPFAM" id="SSF54211">
    <property type="entry name" value="Ribosomal protein S5 domain 2-like"/>
    <property type="match status" value="1"/>
</dbReference>
<dbReference type="RefSeq" id="WP_011695665.1">
    <property type="nucleotide sequence ID" value="NC_008553.1"/>
</dbReference>
<keyword evidence="18" id="KW-1185">Reference proteome</keyword>
<dbReference type="OrthoDB" id="19001at2157"/>
<dbReference type="Gene3D" id="3.30.70.890">
    <property type="entry name" value="GHMP kinase, C-terminal domain"/>
    <property type="match status" value="1"/>
</dbReference>
<evidence type="ECO:0000256" key="7">
    <source>
        <dbReference type="ARBA" id="ARBA00022741"/>
    </source>
</evidence>
<dbReference type="PRINTS" id="PR00959">
    <property type="entry name" value="MEVGALKINASE"/>
</dbReference>
<dbReference type="HOGENOM" id="CLU_017814_0_0_2"/>
<dbReference type="STRING" id="349307.Mthe_0476"/>
<dbReference type="Pfam" id="PF08544">
    <property type="entry name" value="GHMP_kinases_C"/>
    <property type="match status" value="1"/>
</dbReference>
<evidence type="ECO:0000256" key="13">
    <source>
        <dbReference type="ARBA" id="ARBA00029438"/>
    </source>
</evidence>
<dbReference type="GO" id="GO:0004496">
    <property type="term" value="F:mevalonate kinase activity"/>
    <property type="evidence" value="ECO:0007669"/>
    <property type="project" value="UniProtKB-UniRule"/>
</dbReference>
<sequence length="321" mass="33060">MTAASAPGKVILFGEHAVVSGAPALGTAIDLRARVLVEDLPGKTEISIHGLGLRLSGFSVDSDGRVVSLGSSDEAAAAARYVSAVVKALDVRDVRITVSSEIPVASGLGSSAAIVVATLAALSHHMGIDMEVKSIAAEAHRIEKTVQGGLGSPMDTALAAYGGYIQISDGVTPLDLPQMDLVVGCTSVPHDTRAEVARVQELRSRYPEIVDPIFKAMGVISRKAVPCIKDLDLKELGRLMNINHGLLEAIGVGTRELSELVYAARGAGMALGAKLTGAGGGGCMIALPKEGMCSRAITAITQARGRAFVVRTGCNGVTVED</sequence>
<comment type="catalytic activity">
    <reaction evidence="14">
        <text>(R)-mevalonate + ATP = (R)-5-phosphomevalonate + ADP + H(+)</text>
        <dbReference type="Rhea" id="RHEA:17065"/>
        <dbReference type="ChEBI" id="CHEBI:15378"/>
        <dbReference type="ChEBI" id="CHEBI:30616"/>
        <dbReference type="ChEBI" id="CHEBI:36464"/>
        <dbReference type="ChEBI" id="CHEBI:58146"/>
        <dbReference type="ChEBI" id="CHEBI:456216"/>
        <dbReference type="EC" id="2.7.1.36"/>
    </reaction>
</comment>
<keyword evidence="4 14" id="KW-0963">Cytoplasm</keyword>
<evidence type="ECO:0000256" key="2">
    <source>
        <dbReference type="ARBA" id="ARBA00006495"/>
    </source>
</evidence>
<evidence type="ECO:0000256" key="5">
    <source>
        <dbReference type="ARBA" id="ARBA00022516"/>
    </source>
</evidence>
<evidence type="ECO:0000256" key="3">
    <source>
        <dbReference type="ARBA" id="ARBA00012103"/>
    </source>
</evidence>
<dbReference type="EMBL" id="CP000477">
    <property type="protein sequence ID" value="ABK14267.1"/>
    <property type="molecule type" value="Genomic_DNA"/>
</dbReference>
<keyword evidence="7 14" id="KW-0547">Nucleotide-binding</keyword>
<dbReference type="HAMAP" id="MF_00217">
    <property type="entry name" value="Mevalonate_kinase"/>
    <property type="match status" value="1"/>
</dbReference>
<dbReference type="InterPro" id="IPR006205">
    <property type="entry name" value="Mev_gal_kin"/>
</dbReference>
<dbReference type="InterPro" id="IPR006204">
    <property type="entry name" value="GHMP_kinase_N_dom"/>
</dbReference>
<comment type="subunit">
    <text evidence="14">Homodimer.</text>
</comment>
<name>A0B6E3_METTP</name>
<evidence type="ECO:0000259" key="16">
    <source>
        <dbReference type="Pfam" id="PF08544"/>
    </source>
</evidence>
<evidence type="ECO:0000256" key="6">
    <source>
        <dbReference type="ARBA" id="ARBA00022679"/>
    </source>
</evidence>
<dbReference type="Proteomes" id="UP000000674">
    <property type="component" value="Chromosome"/>
</dbReference>
<dbReference type="KEGG" id="mtp:Mthe_0476"/>
<dbReference type="NCBIfam" id="TIGR00549">
    <property type="entry name" value="mevalon_kin"/>
    <property type="match status" value="1"/>
</dbReference>
<evidence type="ECO:0000256" key="8">
    <source>
        <dbReference type="ARBA" id="ARBA00022777"/>
    </source>
</evidence>
<dbReference type="PANTHER" id="PTHR43290">
    <property type="entry name" value="MEVALONATE KINASE"/>
    <property type="match status" value="1"/>
</dbReference>
<feature type="active site" description="Proton acceptor" evidence="14">
    <location>
        <position position="155"/>
    </location>
</feature>